<feature type="transmembrane region" description="Helical" evidence="1">
    <location>
        <begin position="49"/>
        <end position="75"/>
    </location>
</feature>
<reference evidence="2" key="1">
    <citation type="submission" date="2021-03" db="EMBL/GenBank/DDBJ databases">
        <title>Characterization of a novel Integrative Conjugative Element in Glaesserella parasuis.</title>
        <authorList>
            <person name="Hu G."/>
            <person name="Sun H."/>
        </authorList>
    </citation>
    <scope>NUCLEOTIDE SEQUENCE</scope>
    <source>
        <strain evidence="2">GHP1807</strain>
    </source>
</reference>
<proteinExistence type="predicted"/>
<keyword evidence="1" id="KW-1133">Transmembrane helix</keyword>
<accession>A0AAX1M4D5</accession>
<gene>
    <name evidence="2" type="ORF">J1G54_11730</name>
</gene>
<dbReference type="RefSeq" id="WP_160404923.1">
    <property type="nucleotide sequence ID" value="NZ_CP049090.1"/>
</dbReference>
<evidence type="ECO:0000256" key="1">
    <source>
        <dbReference type="SAM" id="Phobius"/>
    </source>
</evidence>
<organism evidence="2 3">
    <name type="scientific">Glaesserella parasuis</name>
    <name type="common">Haemophilus parasuis</name>
    <dbReference type="NCBI Taxonomy" id="738"/>
    <lineage>
        <taxon>Bacteria</taxon>
        <taxon>Pseudomonadati</taxon>
        <taxon>Pseudomonadota</taxon>
        <taxon>Gammaproteobacteria</taxon>
        <taxon>Pasteurellales</taxon>
        <taxon>Pasteurellaceae</taxon>
        <taxon>Glaesserella</taxon>
    </lineage>
</organism>
<dbReference type="AlphaFoldDB" id="A0AAX1M4D5"/>
<dbReference type="Proteomes" id="UP000662736">
    <property type="component" value="Chromosome"/>
</dbReference>
<feature type="transmembrane region" description="Helical" evidence="1">
    <location>
        <begin position="24"/>
        <end position="43"/>
    </location>
</feature>
<keyword evidence="1" id="KW-0472">Membrane</keyword>
<protein>
    <submittedName>
        <fullName evidence="2">Uncharacterized protein</fullName>
    </submittedName>
</protein>
<dbReference type="EMBL" id="CP071491">
    <property type="protein sequence ID" value="QSX16957.1"/>
    <property type="molecule type" value="Genomic_DNA"/>
</dbReference>
<keyword evidence="1" id="KW-0812">Transmembrane</keyword>
<evidence type="ECO:0000313" key="2">
    <source>
        <dbReference type="EMBL" id="QSX16957.1"/>
    </source>
</evidence>
<name>A0AAX1M4D5_GLAPU</name>
<sequence length="121" mass="14365">MQAFILIYILTLNVFYQRVKRLRFFYYVMLLTIIITISHYLIVNYQDTPIYYAIAIGNAWVILLELITLIAGLIYRFGYLKTPIPDANTILTMPTLALFPYISPWGKMKNEHIAYWENFTR</sequence>
<evidence type="ECO:0000313" key="3">
    <source>
        <dbReference type="Proteomes" id="UP000662736"/>
    </source>
</evidence>